<evidence type="ECO:0000256" key="1">
    <source>
        <dbReference type="SAM" id="MobiDB-lite"/>
    </source>
</evidence>
<proteinExistence type="predicted"/>
<gene>
    <name evidence="2" type="ORF">TBRA_LOCUS7993</name>
</gene>
<keyword evidence="3" id="KW-1185">Reference proteome</keyword>
<dbReference type="AlphaFoldDB" id="A0A6H5IFE1"/>
<dbReference type="Proteomes" id="UP000479190">
    <property type="component" value="Unassembled WGS sequence"/>
</dbReference>
<feature type="region of interest" description="Disordered" evidence="1">
    <location>
        <begin position="137"/>
        <end position="177"/>
    </location>
</feature>
<reference evidence="2 3" key="1">
    <citation type="submission" date="2020-02" db="EMBL/GenBank/DDBJ databases">
        <authorList>
            <person name="Ferguson B K."/>
        </authorList>
    </citation>
    <scope>NUCLEOTIDE SEQUENCE [LARGE SCALE GENOMIC DNA]</scope>
</reference>
<feature type="compositionally biased region" description="Basic residues" evidence="1">
    <location>
        <begin position="168"/>
        <end position="177"/>
    </location>
</feature>
<organism evidence="2 3">
    <name type="scientific">Trichogramma brassicae</name>
    <dbReference type="NCBI Taxonomy" id="86971"/>
    <lineage>
        <taxon>Eukaryota</taxon>
        <taxon>Metazoa</taxon>
        <taxon>Ecdysozoa</taxon>
        <taxon>Arthropoda</taxon>
        <taxon>Hexapoda</taxon>
        <taxon>Insecta</taxon>
        <taxon>Pterygota</taxon>
        <taxon>Neoptera</taxon>
        <taxon>Endopterygota</taxon>
        <taxon>Hymenoptera</taxon>
        <taxon>Apocrita</taxon>
        <taxon>Proctotrupomorpha</taxon>
        <taxon>Chalcidoidea</taxon>
        <taxon>Trichogrammatidae</taxon>
        <taxon>Trichogramma</taxon>
    </lineage>
</organism>
<evidence type="ECO:0000313" key="3">
    <source>
        <dbReference type="Proteomes" id="UP000479190"/>
    </source>
</evidence>
<evidence type="ECO:0000313" key="2">
    <source>
        <dbReference type="EMBL" id="CAB0036112.1"/>
    </source>
</evidence>
<sequence length="243" mass="26054">MLQLKKGVENASDLGEELGKVLGTAATASALLHTSTIEIKDLDECATKEEVTAALDALLGVPVSKRDPVKSLRKAYAGTQVAVVALPDDLAATALKLGHTCESAGATKQRTAKANHRAFSAENEELTTIVTRPQARAALWPGRSPRTADDENPPAQPQSLRGCPGPALRHHQQAAHRRGHLVRAIQEPCSTQHMARRCRRPSSYLGAWRNSGAGAPSAGTSLLRVGPNRRNFLFQRLRSAKTL</sequence>
<accession>A0A6H5IFE1</accession>
<dbReference type="EMBL" id="CADCXV010000806">
    <property type="protein sequence ID" value="CAB0036112.1"/>
    <property type="molecule type" value="Genomic_DNA"/>
</dbReference>
<name>A0A6H5IFE1_9HYME</name>
<protein>
    <submittedName>
        <fullName evidence="2">Uncharacterized protein</fullName>
    </submittedName>
</protein>